<dbReference type="PANTHER" id="PTHR31790:SF577">
    <property type="entry name" value="F-BOX PROTEIN CPR30-LIKE"/>
    <property type="match status" value="1"/>
</dbReference>
<evidence type="ECO:0000313" key="3">
    <source>
        <dbReference type="RefSeq" id="XP_009771359.1"/>
    </source>
</evidence>
<dbReference type="Pfam" id="PF07734">
    <property type="entry name" value="FBA_1"/>
    <property type="match status" value="1"/>
</dbReference>
<dbReference type="NCBIfam" id="TIGR01640">
    <property type="entry name" value="F_box_assoc_1"/>
    <property type="match status" value="1"/>
</dbReference>
<sequence length="305" mass="33573">MLIQAISNLAPIPRNGGNIWGNLAPTPPIFVPKMRMVGVSCPQNGEIPILGTKNGVKVGDALNKAAKMMENFIQDHLYGLGYDSTTDDYKVLKVPLGDDDAPNEIFALKSGYWRELESGCCSFSEGMNCLAFVQGAFHWISSYSTWTWVDGNMHILLVVKSFDISNEVYLDLPIPKVSRFGMTGLGVTELGGMLNIRCVYNRYGTTSFDLWVMKEYGVEASWTELFCIGDTTVPSIIPILPKYMFADGELLLSCKEGTVFRTSKGPHGISALVWPLVGDDSDENTFLLMDGLAYTESLISPVVNH</sequence>
<reference evidence="3" key="2">
    <citation type="submission" date="2025-08" db="UniProtKB">
        <authorList>
            <consortium name="RefSeq"/>
        </authorList>
    </citation>
    <scope>IDENTIFICATION</scope>
    <source>
        <tissue evidence="3">Leaf</tissue>
    </source>
</reference>
<dbReference type="InterPro" id="IPR052361">
    <property type="entry name" value="F-box_domain"/>
</dbReference>
<dbReference type="AlphaFoldDB" id="A0A1U7W9N2"/>
<reference evidence="2" key="1">
    <citation type="journal article" date="2013" name="Genome Biol.">
        <title>Reference genomes and transcriptomes of Nicotiana sylvestris and Nicotiana tomentosiformis.</title>
        <authorList>
            <person name="Sierro N."/>
            <person name="Battey J.N."/>
            <person name="Ouadi S."/>
            <person name="Bovet L."/>
            <person name="Goepfert S."/>
            <person name="Bakaher N."/>
            <person name="Peitsch M.C."/>
            <person name="Ivanov N.V."/>
        </authorList>
    </citation>
    <scope>NUCLEOTIDE SEQUENCE [LARGE SCALE GENOMIC DNA]</scope>
</reference>
<feature type="domain" description="F-box associated beta-propeller type 1" evidence="1">
    <location>
        <begin position="68"/>
        <end position="237"/>
    </location>
</feature>
<accession>A0A1U7W9N2</accession>
<dbReference type="RefSeq" id="XP_009771359.1">
    <property type="nucleotide sequence ID" value="XM_009773057.1"/>
</dbReference>
<keyword evidence="2" id="KW-1185">Reference proteome</keyword>
<dbReference type="GeneID" id="104221907"/>
<dbReference type="Proteomes" id="UP000189701">
    <property type="component" value="Unplaced"/>
</dbReference>
<gene>
    <name evidence="3" type="primary">LOC104221907</name>
</gene>
<name>A0A1U7W9N2_NICSY</name>
<proteinExistence type="predicted"/>
<evidence type="ECO:0000259" key="1">
    <source>
        <dbReference type="Pfam" id="PF07734"/>
    </source>
</evidence>
<organism evidence="2 3">
    <name type="scientific">Nicotiana sylvestris</name>
    <name type="common">Wood tobacco</name>
    <name type="synonym">South American tobacco</name>
    <dbReference type="NCBI Taxonomy" id="4096"/>
    <lineage>
        <taxon>Eukaryota</taxon>
        <taxon>Viridiplantae</taxon>
        <taxon>Streptophyta</taxon>
        <taxon>Embryophyta</taxon>
        <taxon>Tracheophyta</taxon>
        <taxon>Spermatophyta</taxon>
        <taxon>Magnoliopsida</taxon>
        <taxon>eudicotyledons</taxon>
        <taxon>Gunneridae</taxon>
        <taxon>Pentapetalae</taxon>
        <taxon>asterids</taxon>
        <taxon>lamiids</taxon>
        <taxon>Solanales</taxon>
        <taxon>Solanaceae</taxon>
        <taxon>Nicotianoideae</taxon>
        <taxon>Nicotianeae</taxon>
        <taxon>Nicotiana</taxon>
    </lineage>
</organism>
<dbReference type="PANTHER" id="PTHR31790">
    <property type="entry name" value="OS02G0783600 PROTEIN"/>
    <property type="match status" value="1"/>
</dbReference>
<evidence type="ECO:0000313" key="2">
    <source>
        <dbReference type="Proteomes" id="UP000189701"/>
    </source>
</evidence>
<dbReference type="KEGG" id="nsy:104221907"/>
<protein>
    <submittedName>
        <fullName evidence="3">Uncharacterized protein LOC104221907</fullName>
    </submittedName>
</protein>
<dbReference type="InterPro" id="IPR006527">
    <property type="entry name" value="F-box-assoc_dom_typ1"/>
</dbReference>
<dbReference type="InterPro" id="IPR017451">
    <property type="entry name" value="F-box-assoc_interact_dom"/>
</dbReference>